<keyword evidence="1" id="KW-0812">Transmembrane</keyword>
<comment type="caution">
    <text evidence="2">The sequence shown here is derived from an EMBL/GenBank/DDBJ whole genome shotgun (WGS) entry which is preliminary data.</text>
</comment>
<feature type="transmembrane region" description="Helical" evidence="1">
    <location>
        <begin position="46"/>
        <end position="65"/>
    </location>
</feature>
<keyword evidence="3" id="KW-1185">Reference proteome</keyword>
<name>A0A5C8ZSR0_9GAMM</name>
<sequence length="68" mass="7869">MGTITTERTSKPLKLHLALSIFLACFAGLGVFTFQDRDGSIADWTVYLFLAAFTWYVITKVRIWWNHE</sequence>
<protein>
    <submittedName>
        <fullName evidence="2">Uncharacterized protein</fullName>
    </submittedName>
</protein>
<evidence type="ECO:0000313" key="3">
    <source>
        <dbReference type="Proteomes" id="UP000321039"/>
    </source>
</evidence>
<evidence type="ECO:0000313" key="2">
    <source>
        <dbReference type="EMBL" id="TXS90799.1"/>
    </source>
</evidence>
<gene>
    <name evidence="2" type="ORF">FV139_17650</name>
</gene>
<organism evidence="2 3">
    <name type="scientific">Parahaliea maris</name>
    <dbReference type="NCBI Taxonomy" id="2716870"/>
    <lineage>
        <taxon>Bacteria</taxon>
        <taxon>Pseudomonadati</taxon>
        <taxon>Pseudomonadota</taxon>
        <taxon>Gammaproteobacteria</taxon>
        <taxon>Cellvibrionales</taxon>
        <taxon>Halieaceae</taxon>
        <taxon>Parahaliea</taxon>
    </lineage>
</organism>
<evidence type="ECO:0000256" key="1">
    <source>
        <dbReference type="SAM" id="Phobius"/>
    </source>
</evidence>
<feature type="transmembrane region" description="Helical" evidence="1">
    <location>
        <begin position="15"/>
        <end position="34"/>
    </location>
</feature>
<keyword evidence="1" id="KW-0472">Membrane</keyword>
<proteinExistence type="predicted"/>
<keyword evidence="1" id="KW-1133">Transmembrane helix</keyword>
<dbReference type="Proteomes" id="UP000321039">
    <property type="component" value="Unassembled WGS sequence"/>
</dbReference>
<dbReference type="EMBL" id="VRZA01000007">
    <property type="protein sequence ID" value="TXS90799.1"/>
    <property type="molecule type" value="Genomic_DNA"/>
</dbReference>
<reference evidence="2 3" key="1">
    <citation type="submission" date="2019-08" db="EMBL/GenBank/DDBJ databases">
        <title>Parahaliea maris sp. nov., isolated from the surface seawater.</title>
        <authorList>
            <person name="Liu Y."/>
        </authorList>
    </citation>
    <scope>NUCLEOTIDE SEQUENCE [LARGE SCALE GENOMIC DNA]</scope>
    <source>
        <strain evidence="2 3">HSLHS9</strain>
    </source>
</reference>
<accession>A0A5C8ZSR0</accession>
<dbReference type="AlphaFoldDB" id="A0A5C8ZSR0"/>
<dbReference type="RefSeq" id="WP_148069797.1">
    <property type="nucleotide sequence ID" value="NZ_VRZA01000007.1"/>
</dbReference>